<dbReference type="PANTHER" id="PTHR45653:SF6">
    <property type="entry name" value="DEDICATOR OF CYTOKINESIS PROTEIN 2"/>
    <property type="match status" value="1"/>
</dbReference>
<dbReference type="Ensembl" id="ENSSPUT00000000647.1">
    <property type="protein sequence ID" value="ENSSPUP00000000607.1"/>
    <property type="gene ID" value="ENSSPUG00000000541.1"/>
</dbReference>
<dbReference type="PANTHER" id="PTHR45653">
    <property type="entry name" value="DEDICATOR OF CYTOKINESIS"/>
    <property type="match status" value="1"/>
</dbReference>
<dbReference type="PROSITE" id="PS51651">
    <property type="entry name" value="DOCKER"/>
    <property type="match status" value="1"/>
</dbReference>
<dbReference type="InterPro" id="IPR026791">
    <property type="entry name" value="DOCK"/>
</dbReference>
<keyword evidence="1" id="KW-0344">Guanine-nucleotide releasing factor</keyword>
<organism evidence="4 5">
    <name type="scientific">Sphenodon punctatus</name>
    <name type="common">Tuatara</name>
    <name type="synonym">Hatteria punctata</name>
    <dbReference type="NCBI Taxonomy" id="8508"/>
    <lineage>
        <taxon>Eukaryota</taxon>
        <taxon>Metazoa</taxon>
        <taxon>Chordata</taxon>
        <taxon>Craniata</taxon>
        <taxon>Vertebrata</taxon>
        <taxon>Euteleostomi</taxon>
        <taxon>Lepidosauria</taxon>
        <taxon>Sphenodontia</taxon>
        <taxon>Sphenodontidae</taxon>
        <taxon>Sphenodon</taxon>
    </lineage>
</organism>
<dbReference type="GO" id="GO:0005886">
    <property type="term" value="C:plasma membrane"/>
    <property type="evidence" value="ECO:0007669"/>
    <property type="project" value="TreeGrafter"/>
</dbReference>
<evidence type="ECO:0000256" key="2">
    <source>
        <dbReference type="PROSITE-ProRule" id="PRU00984"/>
    </source>
</evidence>
<evidence type="ECO:0000256" key="1">
    <source>
        <dbReference type="ARBA" id="ARBA00022658"/>
    </source>
</evidence>
<reference evidence="4" key="2">
    <citation type="submission" date="2025-09" db="UniProtKB">
        <authorList>
            <consortium name="Ensembl"/>
        </authorList>
    </citation>
    <scope>IDENTIFICATION</scope>
</reference>
<evidence type="ECO:0000313" key="5">
    <source>
        <dbReference type="Proteomes" id="UP000694392"/>
    </source>
</evidence>
<dbReference type="GO" id="GO:0005085">
    <property type="term" value="F:guanyl-nucleotide exchange factor activity"/>
    <property type="evidence" value="ECO:0007669"/>
    <property type="project" value="UniProtKB-KW"/>
</dbReference>
<dbReference type="InterPro" id="IPR027357">
    <property type="entry name" value="DOCKER_dom"/>
</dbReference>
<dbReference type="InterPro" id="IPR046769">
    <property type="entry name" value="DOCKER_Lobe_A"/>
</dbReference>
<dbReference type="AlphaFoldDB" id="A0A8D0G1X1"/>
<dbReference type="GO" id="GO:0005737">
    <property type="term" value="C:cytoplasm"/>
    <property type="evidence" value="ECO:0007669"/>
    <property type="project" value="TreeGrafter"/>
</dbReference>
<sequence length="146" mass="17038">MSLSPQMWEEAILICKELAEQYEHELFEYELLSDTLQQEARFYEKILKVPRPSPEYFAVGYYGQGFPSFLRNKMFIYRGREYERREDFELRLLSPFPNAEKLQSTAPPGPAVTEAPGQSIQCFTVQPVEEAPGRFHGRLVPEQISR</sequence>
<dbReference type="GeneTree" id="ENSGT00940000154903"/>
<keyword evidence="5" id="KW-1185">Reference proteome</keyword>
<accession>A0A8D0G1X1</accession>
<dbReference type="Proteomes" id="UP000694392">
    <property type="component" value="Unplaced"/>
</dbReference>
<dbReference type="GO" id="GO:0007264">
    <property type="term" value="P:small GTPase-mediated signal transduction"/>
    <property type="evidence" value="ECO:0007669"/>
    <property type="project" value="InterPro"/>
</dbReference>
<comment type="similarity">
    <text evidence="2">Belongs to the DOCK family.</text>
</comment>
<name>A0A8D0G1X1_SPHPU</name>
<dbReference type="Gene3D" id="1.25.40.410">
    <property type="match status" value="1"/>
</dbReference>
<evidence type="ECO:0000313" key="4">
    <source>
        <dbReference type="Ensembl" id="ENSSPUP00000000607.1"/>
    </source>
</evidence>
<dbReference type="Pfam" id="PF06920">
    <property type="entry name" value="DHR-2_Lobe_A"/>
    <property type="match status" value="1"/>
</dbReference>
<evidence type="ECO:0000259" key="3">
    <source>
        <dbReference type="PROSITE" id="PS51651"/>
    </source>
</evidence>
<dbReference type="OMA" id="PLQIQCF"/>
<dbReference type="GO" id="GO:0007520">
    <property type="term" value="P:myoblast fusion"/>
    <property type="evidence" value="ECO:0007669"/>
    <property type="project" value="TreeGrafter"/>
</dbReference>
<proteinExistence type="inferred from homology"/>
<reference evidence="4" key="1">
    <citation type="submission" date="2025-08" db="UniProtKB">
        <authorList>
            <consortium name="Ensembl"/>
        </authorList>
    </citation>
    <scope>IDENTIFICATION</scope>
</reference>
<protein>
    <recommendedName>
        <fullName evidence="3">DOCKER domain-containing protein</fullName>
    </recommendedName>
</protein>
<dbReference type="GO" id="GO:0016477">
    <property type="term" value="P:cell migration"/>
    <property type="evidence" value="ECO:0007669"/>
    <property type="project" value="TreeGrafter"/>
</dbReference>
<feature type="domain" description="DOCKER" evidence="3">
    <location>
        <begin position="1"/>
        <end position="146"/>
    </location>
</feature>
<dbReference type="GO" id="GO:0031267">
    <property type="term" value="F:small GTPase binding"/>
    <property type="evidence" value="ECO:0007669"/>
    <property type="project" value="TreeGrafter"/>
</dbReference>
<dbReference type="InterPro" id="IPR043161">
    <property type="entry name" value="DOCK_C_lobe_A"/>
</dbReference>